<accession>A0A8K0NLM4</accession>
<evidence type="ECO:0008006" key="4">
    <source>
        <dbReference type="Google" id="ProtNLM"/>
    </source>
</evidence>
<evidence type="ECO:0000256" key="1">
    <source>
        <dbReference type="SAM" id="MobiDB-lite"/>
    </source>
</evidence>
<comment type="caution">
    <text evidence="2">The sequence shown here is derived from an EMBL/GenBank/DDBJ whole genome shotgun (WGS) entry which is preliminary data.</text>
</comment>
<evidence type="ECO:0000313" key="2">
    <source>
        <dbReference type="EMBL" id="KAG7530115.1"/>
    </source>
</evidence>
<feature type="region of interest" description="Disordered" evidence="1">
    <location>
        <begin position="23"/>
        <end position="47"/>
    </location>
</feature>
<evidence type="ECO:0000313" key="3">
    <source>
        <dbReference type="Proteomes" id="UP000812966"/>
    </source>
</evidence>
<reference evidence="2" key="1">
    <citation type="submission" date="2020-04" db="EMBL/GenBank/DDBJ databases">
        <title>Analysis of mating type loci in Filobasidium floriforme.</title>
        <authorList>
            <person name="Nowrousian M."/>
        </authorList>
    </citation>
    <scope>NUCLEOTIDE SEQUENCE</scope>
    <source>
        <strain evidence="2">CBS 6242</strain>
    </source>
</reference>
<dbReference type="SUPFAM" id="SSF48576">
    <property type="entry name" value="Terpenoid synthases"/>
    <property type="match status" value="1"/>
</dbReference>
<dbReference type="Gene3D" id="1.10.600.10">
    <property type="entry name" value="Farnesyl Diphosphate Synthase"/>
    <property type="match status" value="1"/>
</dbReference>
<proteinExistence type="predicted"/>
<dbReference type="Pfam" id="PF00494">
    <property type="entry name" value="SQS_PSY"/>
    <property type="match status" value="1"/>
</dbReference>
<dbReference type="Proteomes" id="UP000812966">
    <property type="component" value="Unassembled WGS sequence"/>
</dbReference>
<name>A0A8K0NLM4_9TREE</name>
<dbReference type="InterPro" id="IPR008949">
    <property type="entry name" value="Isoprenoid_synthase_dom_sf"/>
</dbReference>
<organism evidence="2 3">
    <name type="scientific">Filobasidium floriforme</name>
    <dbReference type="NCBI Taxonomy" id="5210"/>
    <lineage>
        <taxon>Eukaryota</taxon>
        <taxon>Fungi</taxon>
        <taxon>Dikarya</taxon>
        <taxon>Basidiomycota</taxon>
        <taxon>Agaricomycotina</taxon>
        <taxon>Tremellomycetes</taxon>
        <taxon>Filobasidiales</taxon>
        <taxon>Filobasidiaceae</taxon>
        <taxon>Filobasidium</taxon>
    </lineage>
</organism>
<protein>
    <recommendedName>
        <fullName evidence="4">Phytoene synthase</fullName>
    </recommendedName>
</protein>
<sequence length="349" mass="39129">MKVATRPASSLLATASRTGRTSKTVRCYATTSTSPAPAPLPQSGKISTPSEYCEDLVRRLDPDAWMTAHFWPRHAVKSKSPDGKDTELRDMWLAWRAFNLELHQVQVNVKQPTIALMRYQFWRDALKGIWEDKPPNHPVALMLHQAKLARPVQRYYLKQMIDVRANSLSAPTSHATLQAHLDHHAPLQNALLLGPLPLLLPPTHPSTSAHSHTLTHLSSLLTTTSLLRGLPLQVSNRRFTLPRDIALKNGLVEEQVFRDGGETKGLRDACFEIGTRGMDELITARSHLKETGGKVVPGEVMPLFLSAVPAERYLKRLEALDFNPFHPDLQKADWKLAPGVWWSNWTGKL</sequence>
<dbReference type="AlphaFoldDB" id="A0A8K0NLM4"/>
<dbReference type="InterPro" id="IPR002060">
    <property type="entry name" value="Squ/phyt_synthse"/>
</dbReference>
<gene>
    <name evidence="2" type="ORF">FFLO_05274</name>
</gene>
<keyword evidence="3" id="KW-1185">Reference proteome</keyword>
<dbReference type="EMBL" id="JABELV010000128">
    <property type="protein sequence ID" value="KAG7530115.1"/>
    <property type="molecule type" value="Genomic_DNA"/>
</dbReference>